<protein>
    <submittedName>
        <fullName evidence="1">FbpB family small basic protein</fullName>
    </submittedName>
</protein>
<dbReference type="EMBL" id="JBHTKL010000001">
    <property type="protein sequence ID" value="MFD1018308.1"/>
    <property type="molecule type" value="Genomic_DNA"/>
</dbReference>
<name>A0ABW3L143_9BACI</name>
<proteinExistence type="predicted"/>
<evidence type="ECO:0000313" key="2">
    <source>
        <dbReference type="Proteomes" id="UP001596990"/>
    </source>
</evidence>
<dbReference type="InterPro" id="IPR025004">
    <property type="entry name" value="SenN/SenS"/>
</dbReference>
<dbReference type="RefSeq" id="WP_386056706.1">
    <property type="nucleotide sequence ID" value="NZ_JBHTKL010000001.1"/>
</dbReference>
<dbReference type="Pfam" id="PF13040">
    <property type="entry name" value="Fur_reg_FbpB"/>
    <property type="match status" value="1"/>
</dbReference>
<organism evidence="1 2">
    <name type="scientific">Thalassobacillus hwangdonensis</name>
    <dbReference type="NCBI Taxonomy" id="546108"/>
    <lineage>
        <taxon>Bacteria</taxon>
        <taxon>Bacillati</taxon>
        <taxon>Bacillota</taxon>
        <taxon>Bacilli</taxon>
        <taxon>Bacillales</taxon>
        <taxon>Bacillaceae</taxon>
        <taxon>Thalassobacillus</taxon>
    </lineage>
</organism>
<comment type="caution">
    <text evidence="1">The sequence shown here is derived from an EMBL/GenBank/DDBJ whole genome shotgun (WGS) entry which is preliminary data.</text>
</comment>
<gene>
    <name evidence="1" type="ORF">ACFQ2J_03760</name>
</gene>
<evidence type="ECO:0000313" key="1">
    <source>
        <dbReference type="EMBL" id="MFD1018308.1"/>
    </source>
</evidence>
<reference evidence="2" key="1">
    <citation type="journal article" date="2019" name="Int. J. Syst. Evol. Microbiol.">
        <title>The Global Catalogue of Microorganisms (GCM) 10K type strain sequencing project: providing services to taxonomists for standard genome sequencing and annotation.</title>
        <authorList>
            <consortium name="The Broad Institute Genomics Platform"/>
            <consortium name="The Broad Institute Genome Sequencing Center for Infectious Disease"/>
            <person name="Wu L."/>
            <person name="Ma J."/>
        </authorList>
    </citation>
    <scope>NUCLEOTIDE SEQUENCE [LARGE SCALE GENOMIC DNA]</scope>
    <source>
        <strain evidence="2">CCUG 56607</strain>
    </source>
</reference>
<accession>A0ABW3L143</accession>
<sequence length="46" mass="5418">MSNKRKPSFTQLVTQNRKQILSDPALLDQIETKIELRHQQKLKSVQ</sequence>
<dbReference type="Proteomes" id="UP001596990">
    <property type="component" value="Unassembled WGS sequence"/>
</dbReference>
<keyword evidence="2" id="KW-1185">Reference proteome</keyword>